<feature type="domain" description="DUF3857" evidence="3">
    <location>
        <begin position="67"/>
        <end position="217"/>
    </location>
</feature>
<reference evidence="4 5" key="1">
    <citation type="submission" date="2022-01" db="EMBL/GenBank/DDBJ databases">
        <title>Mariniradius saccharolyticus sp. nov., isolated from sediment of a river.</title>
        <authorList>
            <person name="Liu H."/>
        </authorList>
    </citation>
    <scope>NUCLEOTIDE SEQUENCE [LARGE SCALE GENOMIC DNA]</scope>
    <source>
        <strain evidence="4 5">RY-2</strain>
    </source>
</reference>
<sequence length="643" mass="73237">MRIKPFLSLLLFSLFTSISFAQNLKFGKFSQEEIDLKEVDFEPGADAVVLAEVSFNSFTGGVLGSDIHRRVKILKESGKDNANVKLQFYAKDKIEDIVRLNAHTVNFDGPNMSITKLEKEDFFEADLGNGWKEVRFSLKNVQQGSILEYSYTKISKSVSFLDPWIFHNDIPTLRSTYTISIPSYFNYRYLPQGEKTIACNFVKGDGLYEWTVTDLNSVKPEPMMTNYADYFEKISFQLAGYAFINSGSYGGESGYKDTYGTWQELTKFIVGLEKFAQYMKPQGSQKDYFVIPIKQDQAELEKAKEIYAWVQKSISYNERDGNFPSQTLKSLIETKKGSRPDMNLMLMAALKANGITAYPLMISSKGNGHSRLVDTPFLDQFDQLIVFAKVDGKDYYLDVTNPARPFGYLPLRFHANHGYIMLEEGSGLIPLQITHRSGISQIVSIKPNAENRLVFETNLRFTDYDALTRINEEKPVADTLKAELLGKEAALLVKDFTFSQKSEPRKQLDTKFVVEAEAMDADMQFIKPFTFMRWDENPFQSTTRTFPVDFLYTFSDNYSAQIQIPEGYELDDYPEAVKLTIPTGSAVFTYDITPLSNQVNINVTIALKSSLIYPDIYPDLKYFMEILTSKLQEPVVLKKVANP</sequence>
<dbReference type="Gene3D" id="2.60.120.1130">
    <property type="match status" value="1"/>
</dbReference>
<dbReference type="InterPro" id="IPR038765">
    <property type="entry name" value="Papain-like_cys_pep_sf"/>
</dbReference>
<dbReference type="Gene3D" id="2.60.40.3140">
    <property type="match status" value="1"/>
</dbReference>
<dbReference type="Pfam" id="PF12969">
    <property type="entry name" value="DUF3857"/>
    <property type="match status" value="1"/>
</dbReference>
<evidence type="ECO:0000259" key="3">
    <source>
        <dbReference type="Pfam" id="PF12969"/>
    </source>
</evidence>
<evidence type="ECO:0000313" key="5">
    <source>
        <dbReference type="Proteomes" id="UP001201449"/>
    </source>
</evidence>
<feature type="domain" description="Transglutaminase-like" evidence="2">
    <location>
        <begin position="294"/>
        <end position="357"/>
    </location>
</feature>
<keyword evidence="1" id="KW-0732">Signal</keyword>
<dbReference type="SUPFAM" id="SSF54001">
    <property type="entry name" value="Cysteine proteinases"/>
    <property type="match status" value="1"/>
</dbReference>
<organism evidence="4 5">
    <name type="scientific">Mariniradius sediminis</name>
    <dbReference type="NCBI Taxonomy" id="2909237"/>
    <lineage>
        <taxon>Bacteria</taxon>
        <taxon>Pseudomonadati</taxon>
        <taxon>Bacteroidota</taxon>
        <taxon>Cytophagia</taxon>
        <taxon>Cytophagales</taxon>
        <taxon>Cyclobacteriaceae</taxon>
        <taxon>Mariniradius</taxon>
    </lineage>
</organism>
<feature type="chain" id="PRO_5047528451" evidence="1">
    <location>
        <begin position="22"/>
        <end position="643"/>
    </location>
</feature>
<keyword evidence="5" id="KW-1185">Reference proteome</keyword>
<dbReference type="RefSeq" id="WP_234860565.1">
    <property type="nucleotide sequence ID" value="NZ_JAKEVZ010000003.1"/>
</dbReference>
<accession>A0ABS9BR17</accession>
<dbReference type="EMBL" id="JAKEVZ010000003">
    <property type="protein sequence ID" value="MCF1750467.1"/>
    <property type="molecule type" value="Genomic_DNA"/>
</dbReference>
<dbReference type="Pfam" id="PF01841">
    <property type="entry name" value="Transglut_core"/>
    <property type="match status" value="1"/>
</dbReference>
<evidence type="ECO:0000259" key="2">
    <source>
        <dbReference type="Pfam" id="PF01841"/>
    </source>
</evidence>
<protein>
    <submittedName>
        <fullName evidence="4">DUF3857 domain-containing protein</fullName>
    </submittedName>
</protein>
<evidence type="ECO:0000256" key="1">
    <source>
        <dbReference type="SAM" id="SignalP"/>
    </source>
</evidence>
<name>A0ABS9BR17_9BACT</name>
<dbReference type="Proteomes" id="UP001201449">
    <property type="component" value="Unassembled WGS sequence"/>
</dbReference>
<gene>
    <name evidence="4" type="ORF">L0U89_05230</name>
</gene>
<dbReference type="InterPro" id="IPR024618">
    <property type="entry name" value="DUF3857"/>
</dbReference>
<dbReference type="Gene3D" id="3.10.620.30">
    <property type="match status" value="1"/>
</dbReference>
<comment type="caution">
    <text evidence="4">The sequence shown here is derived from an EMBL/GenBank/DDBJ whole genome shotgun (WGS) entry which is preliminary data.</text>
</comment>
<proteinExistence type="predicted"/>
<dbReference type="InterPro" id="IPR002931">
    <property type="entry name" value="Transglutaminase-like"/>
</dbReference>
<feature type="signal peptide" evidence="1">
    <location>
        <begin position="1"/>
        <end position="21"/>
    </location>
</feature>
<evidence type="ECO:0000313" key="4">
    <source>
        <dbReference type="EMBL" id="MCF1750467.1"/>
    </source>
</evidence>